<dbReference type="FunFam" id="2.40.50.40:FF:000004">
    <property type="entry name" value="C-X-C motif chemokine"/>
    <property type="match status" value="1"/>
</dbReference>
<dbReference type="SMART" id="SM00199">
    <property type="entry name" value="SCY"/>
    <property type="match status" value="1"/>
</dbReference>
<dbReference type="PRINTS" id="PR00437">
    <property type="entry name" value="SMALLCYTKCXC"/>
</dbReference>
<evidence type="ECO:0000256" key="2">
    <source>
        <dbReference type="ARBA" id="ARBA00010665"/>
    </source>
</evidence>
<dbReference type="GO" id="GO:0008009">
    <property type="term" value="F:chemokine activity"/>
    <property type="evidence" value="ECO:0007669"/>
    <property type="project" value="InterPro"/>
</dbReference>
<evidence type="ECO:0000256" key="8">
    <source>
        <dbReference type="ARBA" id="ARBA00054901"/>
    </source>
</evidence>
<gene>
    <name evidence="11" type="primary">CXCL11.6</name>
    <name evidence="11" type="ORF">AMEX_G25322</name>
</gene>
<keyword evidence="5" id="KW-0964">Secreted</keyword>
<keyword evidence="4" id="KW-0202">Cytokine</keyword>
<dbReference type="Gene3D" id="2.40.50.40">
    <property type="match status" value="2"/>
</dbReference>
<dbReference type="PANTHER" id="PTHR12015">
    <property type="entry name" value="SMALL INDUCIBLE CYTOKINE A"/>
    <property type="match status" value="1"/>
</dbReference>
<proteinExistence type="inferred from homology"/>
<comment type="subcellular location">
    <subcellularLocation>
        <location evidence="1">Secreted</location>
    </subcellularLocation>
</comment>
<protein>
    <submittedName>
        <fullName evidence="11">C-X-C motif chemokine 11-6-like</fullName>
    </submittedName>
</protein>
<comment type="caution">
    <text evidence="11">The sequence shown here is derived from an EMBL/GenBank/DDBJ whole genome shotgun (WGS) entry which is preliminary data.</text>
</comment>
<dbReference type="GO" id="GO:0042056">
    <property type="term" value="F:chemoattractant activity"/>
    <property type="evidence" value="ECO:0007669"/>
    <property type="project" value="UniProtKB-ARBA"/>
</dbReference>
<comment type="similarity">
    <text evidence="2">Belongs to the intercrine alpha (chemokine CxC) family.</text>
</comment>
<dbReference type="InterPro" id="IPR039809">
    <property type="entry name" value="Chemokine_b/g/d"/>
</dbReference>
<accession>A0A8T2KV26</accession>
<comment type="function">
    <text evidence="8">Ligand for cxcr3.2. Chemotactic for macrophages.</text>
</comment>
<sequence length="128" mass="14269">MKTTVALVVFACLFAVFVQGQRTSVQRCLCQGPGMNMVRLQRVEKIEVFSPSPSCDKLEIIVTLKNGAGKKCLNPESNFAKNYIRKALKNSVKRCLCQGPGMNMVRLQRVEKIEVFPASPSCENVEIM</sequence>
<dbReference type="GO" id="GO:0006955">
    <property type="term" value="P:immune response"/>
    <property type="evidence" value="ECO:0007669"/>
    <property type="project" value="InterPro"/>
</dbReference>
<evidence type="ECO:0000256" key="9">
    <source>
        <dbReference type="SAM" id="SignalP"/>
    </source>
</evidence>
<dbReference type="AlphaFoldDB" id="A0A8T2KV26"/>
<evidence type="ECO:0000256" key="7">
    <source>
        <dbReference type="ARBA" id="ARBA00023157"/>
    </source>
</evidence>
<evidence type="ECO:0000256" key="4">
    <source>
        <dbReference type="ARBA" id="ARBA00022514"/>
    </source>
</evidence>
<dbReference type="InterPro" id="IPR033899">
    <property type="entry name" value="CXC_Chemokine_domain"/>
</dbReference>
<feature type="chain" id="PRO_5035763668" evidence="9">
    <location>
        <begin position="21"/>
        <end position="128"/>
    </location>
</feature>
<dbReference type="PANTHER" id="PTHR12015:SF191">
    <property type="entry name" value="C-X-C MOTIF CHEMOKINE 11"/>
    <property type="match status" value="1"/>
</dbReference>
<feature type="signal peptide" evidence="9">
    <location>
        <begin position="1"/>
        <end position="20"/>
    </location>
</feature>
<dbReference type="InterPro" id="IPR001089">
    <property type="entry name" value="Chemokine_CXC"/>
</dbReference>
<dbReference type="GO" id="GO:0005615">
    <property type="term" value="C:extracellular space"/>
    <property type="evidence" value="ECO:0007669"/>
    <property type="project" value="UniProtKB-KW"/>
</dbReference>
<evidence type="ECO:0000256" key="5">
    <source>
        <dbReference type="ARBA" id="ARBA00022525"/>
    </source>
</evidence>
<keyword evidence="7" id="KW-1015">Disulfide bond</keyword>
<dbReference type="Proteomes" id="UP000752171">
    <property type="component" value="Unassembled WGS sequence"/>
</dbReference>
<dbReference type="Pfam" id="PF00048">
    <property type="entry name" value="IL8"/>
    <property type="match status" value="1"/>
</dbReference>
<name>A0A8T2KV26_ASTMX</name>
<evidence type="ECO:0000259" key="10">
    <source>
        <dbReference type="SMART" id="SM00199"/>
    </source>
</evidence>
<feature type="domain" description="Chemokine interleukin-8-like" evidence="10">
    <location>
        <begin position="25"/>
        <end position="87"/>
    </location>
</feature>
<evidence type="ECO:0000256" key="3">
    <source>
        <dbReference type="ARBA" id="ARBA00022500"/>
    </source>
</evidence>
<dbReference type="CDD" id="cd00273">
    <property type="entry name" value="Chemokine_CXC"/>
    <property type="match status" value="1"/>
</dbReference>
<reference evidence="11 12" key="1">
    <citation type="submission" date="2021-07" db="EMBL/GenBank/DDBJ databases">
        <authorList>
            <person name="Imarazene B."/>
            <person name="Zahm M."/>
            <person name="Klopp C."/>
            <person name="Cabau C."/>
            <person name="Beille S."/>
            <person name="Jouanno E."/>
            <person name="Castinel A."/>
            <person name="Lluch J."/>
            <person name="Gil L."/>
            <person name="Kuchtly C."/>
            <person name="Lopez Roques C."/>
            <person name="Donnadieu C."/>
            <person name="Parrinello H."/>
            <person name="Journot L."/>
            <person name="Du K."/>
            <person name="Schartl M."/>
            <person name="Retaux S."/>
            <person name="Guiguen Y."/>
        </authorList>
    </citation>
    <scope>NUCLEOTIDE SEQUENCE [LARGE SCALE GENOMIC DNA]</scope>
    <source>
        <strain evidence="11">Pach_M1</strain>
        <tissue evidence="11">Testis</tissue>
    </source>
</reference>
<keyword evidence="6 9" id="KW-0732">Signal</keyword>
<dbReference type="EMBL" id="JAICCE010000022">
    <property type="protein sequence ID" value="KAG9261725.1"/>
    <property type="molecule type" value="Genomic_DNA"/>
</dbReference>
<evidence type="ECO:0000256" key="1">
    <source>
        <dbReference type="ARBA" id="ARBA00004613"/>
    </source>
</evidence>
<dbReference type="PRINTS" id="PR00436">
    <property type="entry name" value="INTERLEUKIN8"/>
</dbReference>
<keyword evidence="3" id="KW-0145">Chemotaxis</keyword>
<dbReference type="SUPFAM" id="SSF54117">
    <property type="entry name" value="Interleukin 8-like chemokines"/>
    <property type="match status" value="2"/>
</dbReference>
<dbReference type="GO" id="GO:0006952">
    <property type="term" value="P:defense response"/>
    <property type="evidence" value="ECO:0007669"/>
    <property type="project" value="InterPro"/>
</dbReference>
<evidence type="ECO:0000256" key="6">
    <source>
        <dbReference type="ARBA" id="ARBA00022729"/>
    </source>
</evidence>
<dbReference type="InterPro" id="IPR001811">
    <property type="entry name" value="Chemokine_IL8-like_dom"/>
</dbReference>
<evidence type="ECO:0000313" key="12">
    <source>
        <dbReference type="Proteomes" id="UP000752171"/>
    </source>
</evidence>
<evidence type="ECO:0000313" key="11">
    <source>
        <dbReference type="EMBL" id="KAG9261725.1"/>
    </source>
</evidence>
<dbReference type="InterPro" id="IPR036048">
    <property type="entry name" value="Interleukin_8-like_sf"/>
</dbReference>
<organism evidence="11 12">
    <name type="scientific">Astyanax mexicanus</name>
    <name type="common">Blind cave fish</name>
    <name type="synonym">Astyanax fasciatus mexicanus</name>
    <dbReference type="NCBI Taxonomy" id="7994"/>
    <lineage>
        <taxon>Eukaryota</taxon>
        <taxon>Metazoa</taxon>
        <taxon>Chordata</taxon>
        <taxon>Craniata</taxon>
        <taxon>Vertebrata</taxon>
        <taxon>Euteleostomi</taxon>
        <taxon>Actinopterygii</taxon>
        <taxon>Neopterygii</taxon>
        <taxon>Teleostei</taxon>
        <taxon>Ostariophysi</taxon>
        <taxon>Characiformes</taxon>
        <taxon>Characoidei</taxon>
        <taxon>Acestrorhamphidae</taxon>
        <taxon>Acestrorhamphinae</taxon>
        <taxon>Astyanax</taxon>
    </lineage>
</organism>